<dbReference type="PANTHER" id="PTHR37013">
    <property type="entry name" value="INTEGRAL MEMBRANE PROTEIN (AFU_ORTHOLOGUE AFUA_1G05950)-RELATED"/>
    <property type="match status" value="1"/>
</dbReference>
<keyword evidence="2" id="KW-0472">Membrane</keyword>
<dbReference type="SUPFAM" id="SSF53927">
    <property type="entry name" value="Cytidine deaminase-like"/>
    <property type="match status" value="1"/>
</dbReference>
<comment type="caution">
    <text evidence="4">The sequence shown here is derived from an EMBL/GenBank/DDBJ whole genome shotgun (WGS) entry which is preliminary data.</text>
</comment>
<dbReference type="InterPro" id="IPR016193">
    <property type="entry name" value="Cytidine_deaminase-like"/>
</dbReference>
<gene>
    <name evidence="4" type="ORF">POLS_LOCUS7711</name>
</gene>
<accession>A0A9W4I0Z0</accession>
<dbReference type="InterPro" id="IPR002125">
    <property type="entry name" value="CMP_dCMP_dom"/>
</dbReference>
<reference evidence="4" key="1">
    <citation type="submission" date="2021-07" db="EMBL/GenBank/DDBJ databases">
        <authorList>
            <person name="Branca A.L. A."/>
        </authorList>
    </citation>
    <scope>NUCLEOTIDE SEQUENCE</scope>
</reference>
<proteinExistence type="predicted"/>
<protein>
    <recommendedName>
        <fullName evidence="3">CMP/dCMP-type deaminase domain-containing protein</fullName>
    </recommendedName>
</protein>
<dbReference type="Proteomes" id="UP001153618">
    <property type="component" value="Unassembled WGS sequence"/>
</dbReference>
<feature type="transmembrane region" description="Helical" evidence="2">
    <location>
        <begin position="120"/>
        <end position="137"/>
    </location>
</feature>
<keyword evidence="2" id="KW-0812">Transmembrane</keyword>
<dbReference type="Pfam" id="PF24802">
    <property type="entry name" value="DUF7703"/>
    <property type="match status" value="1"/>
</dbReference>
<feature type="domain" description="CMP/dCMP-type deaminase" evidence="3">
    <location>
        <begin position="385"/>
        <end position="499"/>
    </location>
</feature>
<sequence length="541" mass="59465">MSSADLSGRTFSLADRASDGRFAERTIVACLIGIAWYNALELIVLCFTTFKRYGGCYFWCLLIASFSIIPFGLGYLLIIYNIYTNLFPVAMELVAWVGMVTGQSLVLWSRLHLVCHNPNVLRATLAMIIIDAVILHVPGSVLELGSHATESAVFNSGFNIFERIQLVGFSIQEIILSVIYAWEGVRLLNLRPRGHYRGTLVQLLIVNIVMILMDAAVIGVQYSGLFDIHVTLKALVYSIKLKLEYAILGKLVDITEIGGSTTDPTDLSDFVDLSFHNNGAPQPDIDEARFAETLENGTRTRVRLSSKGSSTNPLTHTLSPAQTPSLTNSELPLTPDPAFSESAVSPDRSITHKARTHCDCKKARSEPSQQTSQKMTKALTPLTGVQLTAAASAALSTQASAQDIHQKRPFSAILLAPDNETILLSSNSLSHVRHAESELARNAADNYDWTYLSRCTLVSTWEPCAMCAGAIYWAHIGRLVYLASEKALQEIIGDGNEENLTMNLPCRVVFESGQFGVEVMGPLVEEGWEEKVVADSRRYWG</sequence>
<evidence type="ECO:0000313" key="4">
    <source>
        <dbReference type="EMBL" id="CAG8207166.1"/>
    </source>
</evidence>
<dbReference type="GO" id="GO:0006139">
    <property type="term" value="P:nucleobase-containing compound metabolic process"/>
    <property type="evidence" value="ECO:0007669"/>
    <property type="project" value="UniProtKB-ARBA"/>
</dbReference>
<keyword evidence="2" id="KW-1133">Transmembrane helix</keyword>
<evidence type="ECO:0000256" key="1">
    <source>
        <dbReference type="SAM" id="MobiDB-lite"/>
    </source>
</evidence>
<dbReference type="Gene3D" id="3.40.140.10">
    <property type="entry name" value="Cytidine Deaminase, domain 2"/>
    <property type="match status" value="1"/>
</dbReference>
<evidence type="ECO:0000313" key="5">
    <source>
        <dbReference type="Proteomes" id="UP001153618"/>
    </source>
</evidence>
<feature type="transmembrane region" description="Helical" evidence="2">
    <location>
        <begin position="26"/>
        <end position="50"/>
    </location>
</feature>
<keyword evidence="5" id="KW-1185">Reference proteome</keyword>
<feature type="transmembrane region" description="Helical" evidence="2">
    <location>
        <begin position="86"/>
        <end position="108"/>
    </location>
</feature>
<feature type="transmembrane region" description="Helical" evidence="2">
    <location>
        <begin position="203"/>
        <end position="222"/>
    </location>
</feature>
<feature type="compositionally biased region" description="Basic and acidic residues" evidence="1">
    <location>
        <begin position="356"/>
        <end position="365"/>
    </location>
</feature>
<dbReference type="EMBL" id="CAJVOS010000049">
    <property type="protein sequence ID" value="CAG8207166.1"/>
    <property type="molecule type" value="Genomic_DNA"/>
</dbReference>
<name>A0A9W4I0Z0_PENOL</name>
<dbReference type="PANTHER" id="PTHR37013:SF7">
    <property type="entry name" value="INTEGRAL MEMBRANE PROTEIN"/>
    <property type="match status" value="1"/>
</dbReference>
<feature type="transmembrane region" description="Helical" evidence="2">
    <location>
        <begin position="164"/>
        <end position="182"/>
    </location>
</feature>
<feature type="region of interest" description="Disordered" evidence="1">
    <location>
        <begin position="297"/>
        <end position="373"/>
    </location>
</feature>
<dbReference type="InterPro" id="IPR056120">
    <property type="entry name" value="DUF7703"/>
</dbReference>
<dbReference type="PROSITE" id="PS51747">
    <property type="entry name" value="CYT_DCMP_DEAMINASES_2"/>
    <property type="match status" value="1"/>
</dbReference>
<dbReference type="Pfam" id="PF00383">
    <property type="entry name" value="dCMP_cyt_deam_1"/>
    <property type="match status" value="1"/>
</dbReference>
<organism evidence="4 5">
    <name type="scientific">Penicillium olsonii</name>
    <dbReference type="NCBI Taxonomy" id="99116"/>
    <lineage>
        <taxon>Eukaryota</taxon>
        <taxon>Fungi</taxon>
        <taxon>Dikarya</taxon>
        <taxon>Ascomycota</taxon>
        <taxon>Pezizomycotina</taxon>
        <taxon>Eurotiomycetes</taxon>
        <taxon>Eurotiomycetidae</taxon>
        <taxon>Eurotiales</taxon>
        <taxon>Aspergillaceae</taxon>
        <taxon>Penicillium</taxon>
    </lineage>
</organism>
<feature type="compositionally biased region" description="Polar residues" evidence="1">
    <location>
        <begin position="306"/>
        <end position="331"/>
    </location>
</feature>
<dbReference type="OrthoDB" id="405906at2759"/>
<dbReference type="GO" id="GO:0003824">
    <property type="term" value="F:catalytic activity"/>
    <property type="evidence" value="ECO:0007669"/>
    <property type="project" value="InterPro"/>
</dbReference>
<evidence type="ECO:0000259" key="3">
    <source>
        <dbReference type="PROSITE" id="PS51747"/>
    </source>
</evidence>
<dbReference type="AlphaFoldDB" id="A0A9W4I0Z0"/>
<evidence type="ECO:0000256" key="2">
    <source>
        <dbReference type="SAM" id="Phobius"/>
    </source>
</evidence>
<feature type="transmembrane region" description="Helical" evidence="2">
    <location>
        <begin position="57"/>
        <end position="80"/>
    </location>
</feature>
<dbReference type="CDD" id="cd01285">
    <property type="entry name" value="nucleoside_deaminase"/>
    <property type="match status" value="1"/>
</dbReference>